<feature type="compositionally biased region" description="Polar residues" evidence="1">
    <location>
        <begin position="10"/>
        <end position="28"/>
    </location>
</feature>
<comment type="caution">
    <text evidence="3">The sequence shown here is derived from an EMBL/GenBank/DDBJ whole genome shotgun (WGS) entry which is preliminary data.</text>
</comment>
<dbReference type="EMBL" id="JAQSGK010000001">
    <property type="protein sequence ID" value="MEE6714277.1"/>
    <property type="molecule type" value="Genomic_DNA"/>
</dbReference>
<dbReference type="InterPro" id="IPR005182">
    <property type="entry name" value="YdbS-like_PH"/>
</dbReference>
<feature type="region of interest" description="Disordered" evidence="1">
    <location>
        <begin position="1"/>
        <end position="187"/>
    </location>
</feature>
<evidence type="ECO:0000313" key="3">
    <source>
        <dbReference type="EMBL" id="MEE6714277.1"/>
    </source>
</evidence>
<feature type="compositionally biased region" description="Low complexity" evidence="1">
    <location>
        <begin position="149"/>
        <end position="169"/>
    </location>
</feature>
<gene>
    <name evidence="3" type="ORF">PS435_00260</name>
</gene>
<organism evidence="3 4">
    <name type="scientific">Schleiferilactobacillus harbinensis</name>
    <dbReference type="NCBI Taxonomy" id="304207"/>
    <lineage>
        <taxon>Bacteria</taxon>
        <taxon>Bacillati</taxon>
        <taxon>Bacillota</taxon>
        <taxon>Bacilli</taxon>
        <taxon>Lactobacillales</taxon>
        <taxon>Lactobacillaceae</taxon>
        <taxon>Schleiferilactobacillus</taxon>
    </lineage>
</organism>
<dbReference type="Pfam" id="PF03703">
    <property type="entry name" value="bPH_2"/>
    <property type="match status" value="1"/>
</dbReference>
<evidence type="ECO:0000256" key="1">
    <source>
        <dbReference type="SAM" id="MobiDB-lite"/>
    </source>
</evidence>
<reference evidence="3 4" key="1">
    <citation type="submission" date="2023-02" db="EMBL/GenBank/DDBJ databases">
        <title>The predominant lactic acid bacteria and yeasts involved in the spontaneous fermentation of millet during the production of the traditional porridge Hausa koko in Ghana.</title>
        <authorList>
            <person name="Atter A."/>
            <person name="Diaz M."/>
        </authorList>
    </citation>
    <scope>NUCLEOTIDE SEQUENCE [LARGE SCALE GENOMIC DNA]</scope>
    <source>
        <strain evidence="3 4">FI11640</strain>
    </source>
</reference>
<feature type="compositionally biased region" description="Polar residues" evidence="1">
    <location>
        <begin position="170"/>
        <end position="187"/>
    </location>
</feature>
<name>A0ABU7SVA3_9LACO</name>
<accession>A0ABU7SVA3</accession>
<feature type="compositionally biased region" description="Low complexity" evidence="1">
    <location>
        <begin position="121"/>
        <end position="142"/>
    </location>
</feature>
<feature type="compositionally biased region" description="Polar residues" evidence="1">
    <location>
        <begin position="97"/>
        <end position="120"/>
    </location>
</feature>
<feature type="domain" description="YdbS-like PH" evidence="2">
    <location>
        <begin position="227"/>
        <end position="289"/>
    </location>
</feature>
<sequence>MYRENDPYTPDNNNQYGQQNPVSQQPPSADNPYQGNNNPQYQQPRQAQYGPYSNQQQGQQYTQNGYAQNQPNQGQPQNPNYYGNYSNQQPQEMPPNYGNSYGGQQASQPSQPNYGDNGTFNQPNQNPQPNQPYYGNYQGQPQAPVGPTPNYNNQPPYYQQPVQPVVQQPTSRQSRGRGTSGISGNSNPWGIVLEKDTKPVWTSLLLTWWLACIPSLLFALRLHFIDFSIDENIMTETSGILNRKTVTVDLYRVQNINANNTFFGGGQLVFKQMGGDVVTLGPIRNVEKILPKLRQITFRARQQQGVHTNEVMY</sequence>
<feature type="compositionally biased region" description="Low complexity" evidence="1">
    <location>
        <begin position="31"/>
        <end position="91"/>
    </location>
</feature>
<evidence type="ECO:0000259" key="2">
    <source>
        <dbReference type="Pfam" id="PF03703"/>
    </source>
</evidence>
<dbReference type="Proteomes" id="UP001330016">
    <property type="component" value="Unassembled WGS sequence"/>
</dbReference>
<evidence type="ECO:0000313" key="4">
    <source>
        <dbReference type="Proteomes" id="UP001330016"/>
    </source>
</evidence>
<protein>
    <submittedName>
        <fullName evidence="3">PH domain-containing protein</fullName>
    </submittedName>
</protein>
<proteinExistence type="predicted"/>
<keyword evidence="4" id="KW-1185">Reference proteome</keyword>